<organism evidence="2 3">
    <name type="scientific">Actinomadura graeca</name>
    <dbReference type="NCBI Taxonomy" id="2750812"/>
    <lineage>
        <taxon>Bacteria</taxon>
        <taxon>Bacillati</taxon>
        <taxon>Actinomycetota</taxon>
        <taxon>Actinomycetes</taxon>
        <taxon>Streptosporangiales</taxon>
        <taxon>Thermomonosporaceae</taxon>
        <taxon>Actinomadura</taxon>
    </lineage>
</organism>
<reference evidence="2" key="1">
    <citation type="submission" date="2020-07" db="EMBL/GenBank/DDBJ databases">
        <authorList>
            <person name="Tarantini F.S."/>
            <person name="Hong K.W."/>
            <person name="Chan K.G."/>
        </authorList>
    </citation>
    <scope>NUCLEOTIDE SEQUENCE</scope>
    <source>
        <strain evidence="2">32-07</strain>
    </source>
</reference>
<sequence>MTTPEPDDTPFAVHHEELVADLADGLHIGEGLARILPVGATGVGAEEATAAPHRGAHADLIADLRTALPLPEGLANILHTERGHGDLVAGLEAALDTERGLSDILTPGPKGDTRPPTEAVPDTQAESAATQESRSADDALARIHTAPAHHRLMLRLGHPHRYLRSARKDLRDVREYLAALPTEPQGPGFGTGVVAAVLDLQRRSMARATVLLADALAPAPPPPLAQAAQDERVLYTELLTAAATTDQPLSGKEVDNLLGVHPKEPESAPHANAYAYSLTRSAWRCEQMGSLKIAERLYREAAKAGDRNALYLLAGVREELGDQAEAERLYRQASDFKEVNTVWAYLAQTQAQTVAFQRGAEMLQQTAAIANSAAMRQEGEALTGPDPVMSGEVVRLLRRCADEMAALRERLLDGTDVPAPAERPQCLDLADDLAATMERAWQVLSDFKGADLRSADPRIQLEDLDGVTWSDEAAVSGATRWPAVLRGPVAEHSFPEDHAQAGVFVIRFGAAVSAGC</sequence>
<dbReference type="Proteomes" id="UP001049518">
    <property type="component" value="Chromosome"/>
</dbReference>
<accession>A0ABX8QXK2</accession>
<feature type="compositionally biased region" description="Polar residues" evidence="1">
    <location>
        <begin position="124"/>
        <end position="133"/>
    </location>
</feature>
<proteinExistence type="predicted"/>
<dbReference type="EMBL" id="CP059572">
    <property type="protein sequence ID" value="QXJ22182.1"/>
    <property type="molecule type" value="Genomic_DNA"/>
</dbReference>
<evidence type="ECO:0008006" key="4">
    <source>
        <dbReference type="Google" id="ProtNLM"/>
    </source>
</evidence>
<dbReference type="SUPFAM" id="SSF81901">
    <property type="entry name" value="HCP-like"/>
    <property type="match status" value="1"/>
</dbReference>
<gene>
    <name evidence="2" type="ORF">AGRA3207_003143</name>
</gene>
<dbReference type="RefSeq" id="WP_231335387.1">
    <property type="nucleotide sequence ID" value="NZ_CP059572.1"/>
</dbReference>
<evidence type="ECO:0000313" key="3">
    <source>
        <dbReference type="Proteomes" id="UP001049518"/>
    </source>
</evidence>
<protein>
    <recommendedName>
        <fullName evidence="4">Tetratricopeptide repeat protein</fullName>
    </recommendedName>
</protein>
<dbReference type="Gene3D" id="1.25.40.10">
    <property type="entry name" value="Tetratricopeptide repeat domain"/>
    <property type="match status" value="1"/>
</dbReference>
<evidence type="ECO:0000313" key="2">
    <source>
        <dbReference type="EMBL" id="QXJ22182.1"/>
    </source>
</evidence>
<dbReference type="InterPro" id="IPR011990">
    <property type="entry name" value="TPR-like_helical_dom_sf"/>
</dbReference>
<name>A0ABX8QXK2_9ACTN</name>
<feature type="region of interest" description="Disordered" evidence="1">
    <location>
        <begin position="100"/>
        <end position="136"/>
    </location>
</feature>
<evidence type="ECO:0000256" key="1">
    <source>
        <dbReference type="SAM" id="MobiDB-lite"/>
    </source>
</evidence>
<keyword evidence="3" id="KW-1185">Reference proteome</keyword>